<dbReference type="EMBL" id="CAJJDN010000021">
    <property type="protein sequence ID" value="CAD8065973.1"/>
    <property type="molecule type" value="Genomic_DNA"/>
</dbReference>
<feature type="region of interest" description="Disordered" evidence="1">
    <location>
        <begin position="98"/>
        <end position="124"/>
    </location>
</feature>
<dbReference type="Proteomes" id="UP000692954">
    <property type="component" value="Unassembled WGS sequence"/>
</dbReference>
<evidence type="ECO:0000256" key="1">
    <source>
        <dbReference type="SAM" id="MobiDB-lite"/>
    </source>
</evidence>
<feature type="chain" id="PRO_5035766215" evidence="2">
    <location>
        <begin position="18"/>
        <end position="360"/>
    </location>
</feature>
<gene>
    <name evidence="3" type="ORF">PSON_ATCC_30995.1.T0210064</name>
</gene>
<proteinExistence type="predicted"/>
<sequence length="360" mass="40915">MRVISVFLIAMIGQSQLLEKYQIIGNPKPSLVSILTELQTQIKSGGAQTTTIAFLDNLKSTIDEEQIRHDQLYTQQRNQCSLELELRKKDIKDAEQVSSRANEQLENCSTSNNKARSELDNNLESQKTTDSDIKILKGIRDEAARLFANKKRDHLDALTSLQQVLLTLDGFTGGDCSLAELGKVAMTFIQTAVIAKNEEPLVDISEIFAQVATENGGYREVYEKLKQLIVNFEQTLQKNLQDYQDVEDLQIQEYDDRNIHLVEYFNNLKRTEQQLRDHITAMSMCINQQTAIVDTARGKKVRNLQMLDSVDKMCKDFLMEYDKASQVRKDQIDLINQVKQSVYDFYSQKPQAACPGGGSD</sequence>
<feature type="signal peptide" evidence="2">
    <location>
        <begin position="1"/>
        <end position="17"/>
    </location>
</feature>
<evidence type="ECO:0000313" key="3">
    <source>
        <dbReference type="EMBL" id="CAD8065973.1"/>
    </source>
</evidence>
<reference evidence="3" key="1">
    <citation type="submission" date="2021-01" db="EMBL/GenBank/DDBJ databases">
        <authorList>
            <consortium name="Genoscope - CEA"/>
            <person name="William W."/>
        </authorList>
    </citation>
    <scope>NUCLEOTIDE SEQUENCE</scope>
</reference>
<accession>A0A8S1LKU4</accession>
<name>A0A8S1LKU4_9CILI</name>
<dbReference type="OrthoDB" id="290656at2759"/>
<organism evidence="3 4">
    <name type="scientific">Paramecium sonneborni</name>
    <dbReference type="NCBI Taxonomy" id="65129"/>
    <lineage>
        <taxon>Eukaryota</taxon>
        <taxon>Sar</taxon>
        <taxon>Alveolata</taxon>
        <taxon>Ciliophora</taxon>
        <taxon>Intramacronucleata</taxon>
        <taxon>Oligohymenophorea</taxon>
        <taxon>Peniculida</taxon>
        <taxon>Parameciidae</taxon>
        <taxon>Paramecium</taxon>
    </lineage>
</organism>
<dbReference type="AlphaFoldDB" id="A0A8S1LKU4"/>
<keyword evidence="4" id="KW-1185">Reference proteome</keyword>
<protein>
    <submittedName>
        <fullName evidence="3">Uncharacterized protein</fullName>
    </submittedName>
</protein>
<comment type="caution">
    <text evidence="3">The sequence shown here is derived from an EMBL/GenBank/DDBJ whole genome shotgun (WGS) entry which is preliminary data.</text>
</comment>
<keyword evidence="2" id="KW-0732">Signal</keyword>
<evidence type="ECO:0000256" key="2">
    <source>
        <dbReference type="SAM" id="SignalP"/>
    </source>
</evidence>
<evidence type="ECO:0000313" key="4">
    <source>
        <dbReference type="Proteomes" id="UP000692954"/>
    </source>
</evidence>